<sequence length="326" mass="36056">MSSDSSVAVASLGLFILDRFEWRTQDADGSLTVKKREDAIIGGGGTYAVIGSRVWLPAARVGILVDRGYDWPAEVERELETYGKEMWVYREKPDAPTTRALNLYTGEHRDFEYLTPRVRLEPQDLPAPMRTSQYLHFVCSPTRARVITSLLSPPLNPTPHRRPQCVYEPIPDRCVPDELEPLRAVLPLIDVFSPNHEEAGAFFGWSTAEVARGGRGGIEAIAKRFLDAGAKDVVLIRSGPLGAYAVRRGEERGVWVPAYHSYEDGRATGKVVDVTGAGNSFLASFVIEQFGLPKMQLGEDGTERWNGVDPATRLAEMQARQAEGAR</sequence>
<name>A0AAV5GLT2_9BASI</name>
<dbReference type="EMBL" id="BQKY01000007">
    <property type="protein sequence ID" value="GJN90820.1"/>
    <property type="molecule type" value="Genomic_DNA"/>
</dbReference>
<dbReference type="Proteomes" id="UP001342314">
    <property type="component" value="Unassembled WGS sequence"/>
</dbReference>
<accession>A0AAV5GLT2</accession>
<keyword evidence="3" id="KW-1185">Reference proteome</keyword>
<evidence type="ECO:0000313" key="2">
    <source>
        <dbReference type="EMBL" id="GJN90820.1"/>
    </source>
</evidence>
<gene>
    <name evidence="2" type="ORF">Rhopal_003834-T1</name>
</gene>
<evidence type="ECO:0000313" key="3">
    <source>
        <dbReference type="Proteomes" id="UP001342314"/>
    </source>
</evidence>
<evidence type="ECO:0000259" key="1">
    <source>
        <dbReference type="Pfam" id="PF00294"/>
    </source>
</evidence>
<dbReference type="Pfam" id="PF00294">
    <property type="entry name" value="PfkB"/>
    <property type="match status" value="1"/>
</dbReference>
<proteinExistence type="predicted"/>
<dbReference type="Gene3D" id="3.40.1190.20">
    <property type="match status" value="1"/>
</dbReference>
<dbReference type="InterPro" id="IPR011611">
    <property type="entry name" value="PfkB_dom"/>
</dbReference>
<feature type="domain" description="Carbohydrate kinase PfkB" evidence="1">
    <location>
        <begin position="179"/>
        <end position="286"/>
    </location>
</feature>
<dbReference type="PANTHER" id="PTHR47098">
    <property type="entry name" value="PROTEIN MAK32"/>
    <property type="match status" value="1"/>
</dbReference>
<organism evidence="2 3">
    <name type="scientific">Rhodotorula paludigena</name>
    <dbReference type="NCBI Taxonomy" id="86838"/>
    <lineage>
        <taxon>Eukaryota</taxon>
        <taxon>Fungi</taxon>
        <taxon>Dikarya</taxon>
        <taxon>Basidiomycota</taxon>
        <taxon>Pucciniomycotina</taxon>
        <taxon>Microbotryomycetes</taxon>
        <taxon>Sporidiobolales</taxon>
        <taxon>Sporidiobolaceae</taxon>
        <taxon>Rhodotorula</taxon>
    </lineage>
</organism>
<comment type="caution">
    <text evidence="2">The sequence shown here is derived from an EMBL/GenBank/DDBJ whole genome shotgun (WGS) entry which is preliminary data.</text>
</comment>
<dbReference type="SUPFAM" id="SSF53613">
    <property type="entry name" value="Ribokinase-like"/>
    <property type="match status" value="1"/>
</dbReference>
<dbReference type="InterPro" id="IPR029056">
    <property type="entry name" value="Ribokinase-like"/>
</dbReference>
<protein>
    <recommendedName>
        <fullName evidence="1">Carbohydrate kinase PfkB domain-containing protein</fullName>
    </recommendedName>
</protein>
<dbReference type="AlphaFoldDB" id="A0AAV5GLT2"/>
<reference evidence="2 3" key="1">
    <citation type="submission" date="2021-12" db="EMBL/GenBank/DDBJ databases">
        <title>High titer production of polyol ester of fatty acids by Rhodotorula paludigena BS15 towards product separation-free biomass refinery.</title>
        <authorList>
            <person name="Mano J."/>
            <person name="Ono H."/>
            <person name="Tanaka T."/>
            <person name="Naito K."/>
            <person name="Sushida H."/>
            <person name="Ike M."/>
            <person name="Tokuyasu K."/>
            <person name="Kitaoka M."/>
        </authorList>
    </citation>
    <scope>NUCLEOTIDE SEQUENCE [LARGE SCALE GENOMIC DNA]</scope>
    <source>
        <strain evidence="2 3">BS15</strain>
    </source>
</reference>
<dbReference type="PANTHER" id="PTHR47098:SF2">
    <property type="entry name" value="PROTEIN MAK32"/>
    <property type="match status" value="1"/>
</dbReference>